<dbReference type="PROSITE" id="PS50157">
    <property type="entry name" value="ZINC_FINGER_C2H2_2"/>
    <property type="match status" value="7"/>
</dbReference>
<keyword evidence="3" id="KW-0677">Repeat</keyword>
<feature type="domain" description="C2H2-type" evidence="10">
    <location>
        <begin position="313"/>
        <end position="340"/>
    </location>
</feature>
<dbReference type="SUPFAM" id="SSF57716">
    <property type="entry name" value="Glucocorticoid receptor-like (DNA-binding domain)"/>
    <property type="match status" value="1"/>
</dbReference>
<dbReference type="EMBL" id="JAACXV010014339">
    <property type="protein sequence ID" value="KAF7268217.1"/>
    <property type="molecule type" value="Genomic_DNA"/>
</dbReference>
<evidence type="ECO:0000256" key="2">
    <source>
        <dbReference type="ARBA" id="ARBA00022723"/>
    </source>
</evidence>
<dbReference type="GO" id="GO:0003700">
    <property type="term" value="F:DNA-binding transcription factor activity"/>
    <property type="evidence" value="ECO:0007669"/>
    <property type="project" value="TreeGrafter"/>
</dbReference>
<feature type="domain" description="C2H2-type" evidence="10">
    <location>
        <begin position="285"/>
        <end position="312"/>
    </location>
</feature>
<evidence type="ECO:0000256" key="5">
    <source>
        <dbReference type="ARBA" id="ARBA00022833"/>
    </source>
</evidence>
<proteinExistence type="predicted"/>
<dbReference type="InterPro" id="IPR013087">
    <property type="entry name" value="Znf_C2H2_type"/>
</dbReference>
<feature type="binding site" evidence="9">
    <location>
        <position position="5"/>
    </location>
    <ligand>
        <name>Zn(2+)</name>
        <dbReference type="ChEBI" id="CHEBI:29105"/>
    </ligand>
</feature>
<dbReference type="GO" id="GO:0005634">
    <property type="term" value="C:nucleus"/>
    <property type="evidence" value="ECO:0007669"/>
    <property type="project" value="UniProtKB-SubCell"/>
</dbReference>
<dbReference type="AlphaFoldDB" id="A0A834HT08"/>
<dbReference type="SUPFAM" id="SSF57667">
    <property type="entry name" value="beta-beta-alpha zinc fingers"/>
    <property type="match status" value="4"/>
</dbReference>
<dbReference type="PANTHER" id="PTHR24390:SF159">
    <property type="entry name" value="GROWTH FACTOR INDEPENDENT 1 TRANSCRIPTIONAL REPRESSOR"/>
    <property type="match status" value="1"/>
</dbReference>
<gene>
    <name evidence="12" type="ORF">GWI33_018676</name>
</gene>
<dbReference type="Proteomes" id="UP000625711">
    <property type="component" value="Unassembled WGS sequence"/>
</dbReference>
<feature type="domain" description="C2H2-type" evidence="10">
    <location>
        <begin position="227"/>
        <end position="254"/>
    </location>
</feature>
<feature type="domain" description="C2H2-type" evidence="10">
    <location>
        <begin position="254"/>
        <end position="282"/>
    </location>
</feature>
<feature type="binding site" evidence="9">
    <location>
        <position position="60"/>
    </location>
    <ligand>
        <name>Zn(2+)</name>
        <dbReference type="ChEBI" id="CHEBI:29105"/>
    </ligand>
</feature>
<accession>A0A834HT08</accession>
<evidence type="ECO:0000256" key="7">
    <source>
        <dbReference type="ARBA" id="ARBA00023242"/>
    </source>
</evidence>
<comment type="caution">
    <text evidence="12">The sequence shown here is derived from an EMBL/GenBank/DDBJ whole genome shotgun (WGS) entry which is preliminary data.</text>
</comment>
<feature type="domain" description="C2H2-type" evidence="10">
    <location>
        <begin position="395"/>
        <end position="422"/>
    </location>
</feature>
<protein>
    <submittedName>
        <fullName evidence="12">Uncharacterized protein</fullName>
    </submittedName>
</protein>
<dbReference type="GO" id="GO:0006357">
    <property type="term" value="P:regulation of transcription by RNA polymerase II"/>
    <property type="evidence" value="ECO:0007669"/>
    <property type="project" value="TreeGrafter"/>
</dbReference>
<dbReference type="PROSITE" id="PS00028">
    <property type="entry name" value="ZINC_FINGER_C2H2_1"/>
    <property type="match status" value="7"/>
</dbReference>
<evidence type="ECO:0000256" key="8">
    <source>
        <dbReference type="PROSITE-ProRule" id="PRU00042"/>
    </source>
</evidence>
<feature type="binding site" evidence="9">
    <location>
        <position position="57"/>
    </location>
    <ligand>
        <name>Zn(2+)</name>
        <dbReference type="ChEBI" id="CHEBI:29105"/>
    </ligand>
</feature>
<evidence type="ECO:0000256" key="9">
    <source>
        <dbReference type="PROSITE-ProRule" id="PRU01263"/>
    </source>
</evidence>
<reference evidence="12" key="1">
    <citation type="submission" date="2020-08" db="EMBL/GenBank/DDBJ databases">
        <title>Genome sequencing and assembly of the red palm weevil Rhynchophorus ferrugineus.</title>
        <authorList>
            <person name="Dias G.B."/>
            <person name="Bergman C.M."/>
            <person name="Manee M."/>
        </authorList>
    </citation>
    <scope>NUCLEOTIDE SEQUENCE</scope>
    <source>
        <strain evidence="12">AA-2017</strain>
        <tissue evidence="12">Whole larva</tissue>
    </source>
</reference>
<dbReference type="PROSITE" id="PS51915">
    <property type="entry name" value="ZAD"/>
    <property type="match status" value="1"/>
</dbReference>
<dbReference type="GO" id="GO:0008270">
    <property type="term" value="F:zinc ion binding"/>
    <property type="evidence" value="ECO:0007669"/>
    <property type="project" value="UniProtKB-UniRule"/>
</dbReference>
<dbReference type="SMART" id="SM00355">
    <property type="entry name" value="ZnF_C2H2"/>
    <property type="match status" value="8"/>
</dbReference>
<keyword evidence="4 8" id="KW-0863">Zinc-finger</keyword>
<evidence type="ECO:0000313" key="13">
    <source>
        <dbReference type="Proteomes" id="UP000625711"/>
    </source>
</evidence>
<dbReference type="SMART" id="SM00868">
    <property type="entry name" value="zf-AD"/>
    <property type="match status" value="1"/>
</dbReference>
<dbReference type="OrthoDB" id="8113227at2759"/>
<dbReference type="InterPro" id="IPR036236">
    <property type="entry name" value="Znf_C2H2_sf"/>
</dbReference>
<evidence type="ECO:0000313" key="12">
    <source>
        <dbReference type="EMBL" id="KAF7268217.1"/>
    </source>
</evidence>
<keyword evidence="2 9" id="KW-0479">Metal-binding</keyword>
<comment type="subcellular location">
    <subcellularLocation>
        <location evidence="1">Nucleus</location>
    </subcellularLocation>
</comment>
<dbReference type="Pfam" id="PF00096">
    <property type="entry name" value="zf-C2H2"/>
    <property type="match status" value="2"/>
</dbReference>
<evidence type="ECO:0000256" key="3">
    <source>
        <dbReference type="ARBA" id="ARBA00022737"/>
    </source>
</evidence>
<evidence type="ECO:0000256" key="4">
    <source>
        <dbReference type="ARBA" id="ARBA00022771"/>
    </source>
</evidence>
<keyword evidence="6" id="KW-0238">DNA-binding</keyword>
<feature type="domain" description="C2H2-type" evidence="10">
    <location>
        <begin position="341"/>
        <end position="368"/>
    </location>
</feature>
<keyword evidence="13" id="KW-1185">Reference proteome</keyword>
<keyword evidence="7" id="KW-0539">Nucleus</keyword>
<sequence length="422" mass="49111">MDALCLVCLTNSTDKRYYSLLTIFPEFSDKCLCILDLLTLVTSSEVIYTENLPNSICIDCFKSLKMAYEFIILYEASQVTLTQDKFQSICKISTIIGNAAESKSEENIFILTEDTCDNSNIVSDHETVEEIRNADNNSDDKTKCVECPAKALSDVVSSREESTQINDSSDDSFAKFEIILIEYEKLSKETQKNANHICAICNNQYESLLKLKAHRKHIHNPKWKEKFKCPQCDQQCKTMSGFRYHMRKHDGKKFACGKCDKVYLTTTLLNEHIRRVHENKLNNKFFCEVCAKGFKFKNALEYHMHLHTNTRNFVCRFCGFRSVTCSALKRHERTHTGERPYNCRYCQLTFAGSAERLKHELGHKGVYPYKCKYCQKPFIQMYNMRVHWLQHTGSCNCDICGKTFIEQEVLKFHYSYTHKIKM</sequence>
<keyword evidence="5 9" id="KW-0862">Zinc</keyword>
<evidence type="ECO:0000259" key="10">
    <source>
        <dbReference type="PROSITE" id="PS50157"/>
    </source>
</evidence>
<feature type="domain" description="ZAD" evidence="11">
    <location>
        <begin position="3"/>
        <end position="84"/>
    </location>
</feature>
<evidence type="ECO:0000256" key="6">
    <source>
        <dbReference type="ARBA" id="ARBA00023125"/>
    </source>
</evidence>
<dbReference type="GO" id="GO:0000978">
    <property type="term" value="F:RNA polymerase II cis-regulatory region sequence-specific DNA binding"/>
    <property type="evidence" value="ECO:0007669"/>
    <property type="project" value="TreeGrafter"/>
</dbReference>
<feature type="domain" description="C2H2-type" evidence="10">
    <location>
        <begin position="369"/>
        <end position="396"/>
    </location>
</feature>
<dbReference type="InterPro" id="IPR012934">
    <property type="entry name" value="Znf_AD"/>
</dbReference>
<feature type="binding site" evidence="9">
    <location>
        <position position="8"/>
    </location>
    <ligand>
        <name>Zn(2+)</name>
        <dbReference type="ChEBI" id="CHEBI:29105"/>
    </ligand>
</feature>
<name>A0A834HT08_RHYFE</name>
<evidence type="ECO:0000259" key="11">
    <source>
        <dbReference type="PROSITE" id="PS51915"/>
    </source>
</evidence>
<organism evidence="12 13">
    <name type="scientific">Rhynchophorus ferrugineus</name>
    <name type="common">Red palm weevil</name>
    <name type="synonym">Curculio ferrugineus</name>
    <dbReference type="NCBI Taxonomy" id="354439"/>
    <lineage>
        <taxon>Eukaryota</taxon>
        <taxon>Metazoa</taxon>
        <taxon>Ecdysozoa</taxon>
        <taxon>Arthropoda</taxon>
        <taxon>Hexapoda</taxon>
        <taxon>Insecta</taxon>
        <taxon>Pterygota</taxon>
        <taxon>Neoptera</taxon>
        <taxon>Endopterygota</taxon>
        <taxon>Coleoptera</taxon>
        <taxon>Polyphaga</taxon>
        <taxon>Cucujiformia</taxon>
        <taxon>Curculionidae</taxon>
        <taxon>Dryophthorinae</taxon>
        <taxon>Rhynchophorus</taxon>
    </lineage>
</organism>
<dbReference type="Gene3D" id="3.30.160.60">
    <property type="entry name" value="Classic Zinc Finger"/>
    <property type="match status" value="5"/>
</dbReference>
<evidence type="ECO:0000256" key="1">
    <source>
        <dbReference type="ARBA" id="ARBA00004123"/>
    </source>
</evidence>
<dbReference type="PANTHER" id="PTHR24390">
    <property type="entry name" value="ZINC FINGER PROTEIN"/>
    <property type="match status" value="1"/>
</dbReference>